<evidence type="ECO:0000313" key="6">
    <source>
        <dbReference type="EMBL" id="GAP62811.1"/>
    </source>
</evidence>
<dbReference type="PANTHER" id="PTHR21419">
    <property type="match status" value="1"/>
</dbReference>
<proteinExistence type="predicted"/>
<dbReference type="GO" id="GO:0016020">
    <property type="term" value="C:membrane"/>
    <property type="evidence" value="ECO:0007669"/>
    <property type="project" value="UniProtKB-SubCell"/>
</dbReference>
<dbReference type="Proteomes" id="UP000037784">
    <property type="component" value="Unassembled WGS sequence"/>
</dbReference>
<evidence type="ECO:0000256" key="3">
    <source>
        <dbReference type="ARBA" id="ARBA00022729"/>
    </source>
</evidence>
<keyword evidence="2" id="KW-0812">Transmembrane</keyword>
<dbReference type="RefSeq" id="WP_054492712.1">
    <property type="nucleotide sequence ID" value="NZ_BBZA01000084.1"/>
</dbReference>
<evidence type="ECO:0000256" key="5">
    <source>
        <dbReference type="ARBA" id="ARBA00023136"/>
    </source>
</evidence>
<dbReference type="AlphaFoldDB" id="A0A0M8K868"/>
<evidence type="ECO:0000313" key="8">
    <source>
        <dbReference type="Proteomes" id="UP000037784"/>
    </source>
</evidence>
<dbReference type="Pfam" id="PF13517">
    <property type="entry name" value="FG-GAP_3"/>
    <property type="match status" value="2"/>
</dbReference>
<evidence type="ECO:0000256" key="2">
    <source>
        <dbReference type="ARBA" id="ARBA00022692"/>
    </source>
</evidence>
<gene>
    <name evidence="6" type="ORF">ARMA_1234</name>
    <name evidence="7" type="ORF">SE16_13035</name>
</gene>
<dbReference type="Gene3D" id="2.130.10.130">
    <property type="entry name" value="Integrin alpha, N-terminal"/>
    <property type="match status" value="2"/>
</dbReference>
<dbReference type="EMBL" id="LGKN01000009">
    <property type="protein sequence ID" value="KPL86271.1"/>
    <property type="molecule type" value="Genomic_DNA"/>
</dbReference>
<keyword evidence="8" id="KW-1185">Reference proteome</keyword>
<dbReference type="InterPro" id="IPR028994">
    <property type="entry name" value="Integrin_alpha_N"/>
</dbReference>
<evidence type="ECO:0000313" key="9">
    <source>
        <dbReference type="Proteomes" id="UP000050502"/>
    </source>
</evidence>
<dbReference type="InParanoid" id="A0A0M8K868"/>
<dbReference type="STRING" id="872965.SE16_13035"/>
<dbReference type="InterPro" id="IPR045232">
    <property type="entry name" value="FAM234"/>
</dbReference>
<dbReference type="OrthoDB" id="136560at2"/>
<reference evidence="8" key="3">
    <citation type="submission" date="2015-08" db="EMBL/GenBank/DDBJ databases">
        <title>Draft Genome Sequence of a Heterotrophic Facultative Anaerobic Bacterium Ardenticatena maritima Strain 110S.</title>
        <authorList>
            <person name="Kawaichi S."/>
            <person name="Yoshida T."/>
            <person name="Sako Y."/>
            <person name="Nakamura R."/>
        </authorList>
    </citation>
    <scope>NUCLEOTIDE SEQUENCE [LARGE SCALE GENOMIC DNA]</scope>
    <source>
        <strain evidence="8">110S</strain>
    </source>
</reference>
<keyword evidence="4" id="KW-1133">Transmembrane helix</keyword>
<evidence type="ECO:0000256" key="1">
    <source>
        <dbReference type="ARBA" id="ARBA00004167"/>
    </source>
</evidence>
<comment type="caution">
    <text evidence="6">The sequence shown here is derived from an EMBL/GenBank/DDBJ whole genome shotgun (WGS) entry which is preliminary data.</text>
</comment>
<evidence type="ECO:0000256" key="4">
    <source>
        <dbReference type="ARBA" id="ARBA00022989"/>
    </source>
</evidence>
<dbReference type="Proteomes" id="UP000050502">
    <property type="component" value="Unassembled WGS sequence"/>
</dbReference>
<name>A0A0M8K868_9CHLR</name>
<comment type="subcellular location">
    <subcellularLocation>
        <location evidence="1">Membrane</location>
        <topology evidence="1">Single-pass membrane protein</topology>
    </subcellularLocation>
</comment>
<reference evidence="6 8" key="1">
    <citation type="journal article" date="2015" name="Genome Announc.">
        <title>Draft Genome Sequence of a Heterotrophic Facultative Anaerobic Thermophilic Bacterium, Ardenticatena maritima Strain 110ST.</title>
        <authorList>
            <person name="Kawaichi S."/>
            <person name="Yoshida T."/>
            <person name="Sako Y."/>
            <person name="Nakamura R."/>
        </authorList>
    </citation>
    <scope>NUCLEOTIDE SEQUENCE [LARGE SCALE GENOMIC DNA]</scope>
    <source>
        <strain evidence="6 8">110S</strain>
    </source>
</reference>
<protein>
    <recommendedName>
        <fullName evidence="10">VCBS repeat-containing protein</fullName>
    </recommendedName>
</protein>
<keyword evidence="3" id="KW-0732">Signal</keyword>
<keyword evidence="5" id="KW-0472">Membrane</keyword>
<dbReference type="EMBL" id="BBZA01000084">
    <property type="protein sequence ID" value="GAP62811.1"/>
    <property type="molecule type" value="Genomic_DNA"/>
</dbReference>
<reference evidence="7 9" key="2">
    <citation type="submission" date="2015-07" db="EMBL/GenBank/DDBJ databases">
        <title>Whole genome sequence of Ardenticatena maritima DSM 23922.</title>
        <authorList>
            <person name="Hemp J."/>
            <person name="Ward L.M."/>
            <person name="Pace L.A."/>
            <person name="Fischer W.W."/>
        </authorList>
    </citation>
    <scope>NUCLEOTIDE SEQUENCE [LARGE SCALE GENOMIC DNA]</scope>
    <source>
        <strain evidence="7 9">110S</strain>
    </source>
</reference>
<evidence type="ECO:0000313" key="7">
    <source>
        <dbReference type="EMBL" id="KPL86271.1"/>
    </source>
</evidence>
<dbReference type="InterPro" id="IPR013517">
    <property type="entry name" value="FG-GAP"/>
</dbReference>
<sequence length="512" mass="55505">MGWRIRWRVDGFVSAAPVVADVNGDGLPELVVAADALYAWRWDGALLPGFPVWGRNAFASCPAVADVDGDGLPEIVVGCDDNALYAVRATGESVPGWPFWTQGDVYSSPLVADVNGDGAPEIIVGSDDGAVYVVGRDGRPIAGWPQHTQGFVAASPVAADVDGDGRPEIVAASWDGGVYVWCGDGRMLPGWPRFTAHFVWASPVVADVNGDGLPEIIAASDALYVWRGDGTLLDGWPCPLQGYAVAQPLVADVDGDGRLEIVQVGDAVYAWHADGRMLSGFPVPLPAFVWGRPVLLPTPGSVRLVMGAWNGAVYALDVARPRLRLLAQLGAPLFAPLAFVRETQIVAATWAGDVWLGDGTLQGDSAPPTGAVPWVVRTLSPTMLNLPDVPENTPLFVHLAIPRARRAVLWYHADHEDVWHPVPLVKHGDALMGLVQPFPAGRSVRLFAQLWPDEGDTPPIPGRLWNGEPPAVGKRFPPAPQVWTYRTRPVWRARVRRRSRRLWRRFIKWMGR</sequence>
<evidence type="ECO:0008006" key="10">
    <source>
        <dbReference type="Google" id="ProtNLM"/>
    </source>
</evidence>
<dbReference type="SUPFAM" id="SSF69318">
    <property type="entry name" value="Integrin alpha N-terminal domain"/>
    <property type="match status" value="1"/>
</dbReference>
<accession>A0A0M8K868</accession>
<organism evidence="6 8">
    <name type="scientific">Ardenticatena maritima</name>
    <dbReference type="NCBI Taxonomy" id="872965"/>
    <lineage>
        <taxon>Bacteria</taxon>
        <taxon>Bacillati</taxon>
        <taxon>Chloroflexota</taxon>
        <taxon>Ardenticatenia</taxon>
        <taxon>Ardenticatenales</taxon>
        <taxon>Ardenticatenaceae</taxon>
        <taxon>Ardenticatena</taxon>
    </lineage>
</organism>
<dbReference type="PANTHER" id="PTHR21419:SF23">
    <property type="entry name" value="PROTEIN DEFECTIVE IN EXINE FORMATION 1"/>
    <property type="match status" value="1"/>
</dbReference>